<dbReference type="EMBL" id="QTJU01000005">
    <property type="protein sequence ID" value="RFM27325.1"/>
    <property type="molecule type" value="Genomic_DNA"/>
</dbReference>
<dbReference type="AlphaFoldDB" id="A0A3E1NHB4"/>
<evidence type="ECO:0000313" key="2">
    <source>
        <dbReference type="EMBL" id="RFM27325.1"/>
    </source>
</evidence>
<feature type="transmembrane region" description="Helical" evidence="1">
    <location>
        <begin position="12"/>
        <end position="33"/>
    </location>
</feature>
<dbReference type="RefSeq" id="WP_116848083.1">
    <property type="nucleotide sequence ID" value="NZ_QTJU01000005.1"/>
</dbReference>
<evidence type="ECO:0000313" key="3">
    <source>
        <dbReference type="Proteomes" id="UP000261284"/>
    </source>
</evidence>
<evidence type="ECO:0000256" key="1">
    <source>
        <dbReference type="SAM" id="Phobius"/>
    </source>
</evidence>
<keyword evidence="1" id="KW-1133">Transmembrane helix</keyword>
<keyword evidence="3" id="KW-1185">Reference proteome</keyword>
<keyword evidence="1" id="KW-0472">Membrane</keyword>
<keyword evidence="1" id="KW-0812">Transmembrane</keyword>
<feature type="transmembrane region" description="Helical" evidence="1">
    <location>
        <begin position="58"/>
        <end position="76"/>
    </location>
</feature>
<reference evidence="2 3" key="1">
    <citation type="submission" date="2018-08" db="EMBL/GenBank/DDBJ databases">
        <title>Chitinophagaceae sp. K23C18032701, a novel bacterium isolated from forest soil.</title>
        <authorList>
            <person name="Wang C."/>
        </authorList>
    </citation>
    <scope>NUCLEOTIDE SEQUENCE [LARGE SCALE GENOMIC DNA]</scope>
    <source>
        <strain evidence="2 3">K23C18032701</strain>
    </source>
</reference>
<dbReference type="OrthoDB" id="677047at2"/>
<protein>
    <recommendedName>
        <fullName evidence="4">DUF502 domain-containing protein</fullName>
    </recommendedName>
</protein>
<sequence>MKKLLHYVRTTILGGILLLIPLLVLIMVIMKAVQLIRRVSDPIAKKLPFDIQGIGKDTVLLLVLLLLLSFTAGLFMHTELAKRLKKLLEEKVLIYIPGYAYLQMLSTDKLTEQRDANWKPATILVDDNEVICFVVDESEHYCSIFLPDAPMPSSGSICVREKINVRFLPITVSETIQLIRQFGRGAAAVLEGMRERQS</sequence>
<proteinExistence type="predicted"/>
<organism evidence="2 3">
    <name type="scientific">Deminuibacter soli</name>
    <dbReference type="NCBI Taxonomy" id="2291815"/>
    <lineage>
        <taxon>Bacteria</taxon>
        <taxon>Pseudomonadati</taxon>
        <taxon>Bacteroidota</taxon>
        <taxon>Chitinophagia</taxon>
        <taxon>Chitinophagales</taxon>
        <taxon>Chitinophagaceae</taxon>
        <taxon>Deminuibacter</taxon>
    </lineage>
</organism>
<name>A0A3E1NHB4_9BACT</name>
<evidence type="ECO:0008006" key="4">
    <source>
        <dbReference type="Google" id="ProtNLM"/>
    </source>
</evidence>
<gene>
    <name evidence="2" type="ORF">DXN05_14955</name>
</gene>
<accession>A0A3E1NHB4</accession>
<dbReference type="Proteomes" id="UP000261284">
    <property type="component" value="Unassembled WGS sequence"/>
</dbReference>
<comment type="caution">
    <text evidence="2">The sequence shown here is derived from an EMBL/GenBank/DDBJ whole genome shotgun (WGS) entry which is preliminary data.</text>
</comment>